<name>A0A1L9VML4_ASPGL</name>
<sequence>MHHQDESTVTIMCKATIFEFSLLVSSAISSKASRLSPVRPKQRQHIFHQNPSSPTMAQLSQRILRCAFSDNLKNVFHIDSTLGVDIIEDIRERIWMKHPNKLAQILYTELKLYSPVNPVKDGLMKENPVFLCPRQQISSDFPQSSDPKIDIIIRKPSPRNIPQTIRQAFLKDCHINHLVHLSEMKAHNGSIGHIKN</sequence>
<gene>
    <name evidence="1" type="ORF">ASPGLDRAFT_1423158</name>
</gene>
<reference evidence="2" key="1">
    <citation type="journal article" date="2017" name="Genome Biol.">
        <title>Comparative genomics reveals high biological diversity and specific adaptations in the industrially and medically important fungal genus Aspergillus.</title>
        <authorList>
            <person name="de Vries R.P."/>
            <person name="Riley R."/>
            <person name="Wiebenga A."/>
            <person name="Aguilar-Osorio G."/>
            <person name="Amillis S."/>
            <person name="Uchima C.A."/>
            <person name="Anderluh G."/>
            <person name="Asadollahi M."/>
            <person name="Askin M."/>
            <person name="Barry K."/>
            <person name="Battaglia E."/>
            <person name="Bayram O."/>
            <person name="Benocci T."/>
            <person name="Braus-Stromeyer S.A."/>
            <person name="Caldana C."/>
            <person name="Canovas D."/>
            <person name="Cerqueira G.C."/>
            <person name="Chen F."/>
            <person name="Chen W."/>
            <person name="Choi C."/>
            <person name="Clum A."/>
            <person name="Dos Santos R.A."/>
            <person name="Damasio A.R."/>
            <person name="Diallinas G."/>
            <person name="Emri T."/>
            <person name="Fekete E."/>
            <person name="Flipphi M."/>
            <person name="Freyberg S."/>
            <person name="Gallo A."/>
            <person name="Gournas C."/>
            <person name="Habgood R."/>
            <person name="Hainaut M."/>
            <person name="Harispe M.L."/>
            <person name="Henrissat B."/>
            <person name="Hilden K.S."/>
            <person name="Hope R."/>
            <person name="Hossain A."/>
            <person name="Karabika E."/>
            <person name="Karaffa L."/>
            <person name="Karanyi Z."/>
            <person name="Krasevec N."/>
            <person name="Kuo A."/>
            <person name="Kusch H."/>
            <person name="LaButti K."/>
            <person name="Lagendijk E.L."/>
            <person name="Lapidus A."/>
            <person name="Levasseur A."/>
            <person name="Lindquist E."/>
            <person name="Lipzen A."/>
            <person name="Logrieco A.F."/>
            <person name="MacCabe A."/>
            <person name="Maekelae M.R."/>
            <person name="Malavazi I."/>
            <person name="Melin P."/>
            <person name="Meyer V."/>
            <person name="Mielnichuk N."/>
            <person name="Miskei M."/>
            <person name="Molnar A.P."/>
            <person name="Mule G."/>
            <person name="Ngan C.Y."/>
            <person name="Orejas M."/>
            <person name="Orosz E."/>
            <person name="Ouedraogo J.P."/>
            <person name="Overkamp K.M."/>
            <person name="Park H.-S."/>
            <person name="Perrone G."/>
            <person name="Piumi F."/>
            <person name="Punt P.J."/>
            <person name="Ram A.F."/>
            <person name="Ramon A."/>
            <person name="Rauscher S."/>
            <person name="Record E."/>
            <person name="Riano-Pachon D.M."/>
            <person name="Robert V."/>
            <person name="Roehrig J."/>
            <person name="Ruller R."/>
            <person name="Salamov A."/>
            <person name="Salih N.S."/>
            <person name="Samson R.A."/>
            <person name="Sandor E."/>
            <person name="Sanguinetti M."/>
            <person name="Schuetze T."/>
            <person name="Sepcic K."/>
            <person name="Shelest E."/>
            <person name="Sherlock G."/>
            <person name="Sophianopoulou V."/>
            <person name="Squina F.M."/>
            <person name="Sun H."/>
            <person name="Susca A."/>
            <person name="Todd R.B."/>
            <person name="Tsang A."/>
            <person name="Unkles S.E."/>
            <person name="van de Wiele N."/>
            <person name="van Rossen-Uffink D."/>
            <person name="Oliveira J.V."/>
            <person name="Vesth T.C."/>
            <person name="Visser J."/>
            <person name="Yu J.-H."/>
            <person name="Zhou M."/>
            <person name="Andersen M.R."/>
            <person name="Archer D.B."/>
            <person name="Baker S.E."/>
            <person name="Benoit I."/>
            <person name="Brakhage A.A."/>
            <person name="Braus G.H."/>
            <person name="Fischer R."/>
            <person name="Frisvad J.C."/>
            <person name="Goldman G.H."/>
            <person name="Houbraken J."/>
            <person name="Oakley B."/>
            <person name="Pocsi I."/>
            <person name="Scazzocchio C."/>
            <person name="Seiboth B."/>
            <person name="vanKuyk P.A."/>
            <person name="Wortman J."/>
            <person name="Dyer P.S."/>
            <person name="Grigoriev I.V."/>
        </authorList>
    </citation>
    <scope>NUCLEOTIDE SEQUENCE [LARGE SCALE GENOMIC DNA]</scope>
    <source>
        <strain evidence="2">CBS 516.65</strain>
    </source>
</reference>
<keyword evidence="2" id="KW-1185">Reference proteome</keyword>
<protein>
    <submittedName>
        <fullName evidence="1">Uncharacterized protein</fullName>
    </submittedName>
</protein>
<organism evidence="1 2">
    <name type="scientific">Aspergillus glaucus CBS 516.65</name>
    <dbReference type="NCBI Taxonomy" id="1160497"/>
    <lineage>
        <taxon>Eukaryota</taxon>
        <taxon>Fungi</taxon>
        <taxon>Dikarya</taxon>
        <taxon>Ascomycota</taxon>
        <taxon>Pezizomycotina</taxon>
        <taxon>Eurotiomycetes</taxon>
        <taxon>Eurotiomycetidae</taxon>
        <taxon>Eurotiales</taxon>
        <taxon>Aspergillaceae</taxon>
        <taxon>Aspergillus</taxon>
        <taxon>Aspergillus subgen. Aspergillus</taxon>
    </lineage>
</organism>
<dbReference type="AlphaFoldDB" id="A0A1L9VML4"/>
<dbReference type="EMBL" id="KV878895">
    <property type="protein sequence ID" value="OJJ85155.1"/>
    <property type="molecule type" value="Genomic_DNA"/>
</dbReference>
<dbReference type="VEuPathDB" id="FungiDB:ASPGLDRAFT_1423158"/>
<evidence type="ECO:0000313" key="1">
    <source>
        <dbReference type="EMBL" id="OJJ85155.1"/>
    </source>
</evidence>
<proteinExistence type="predicted"/>
<dbReference type="Proteomes" id="UP000184300">
    <property type="component" value="Unassembled WGS sequence"/>
</dbReference>
<dbReference type="RefSeq" id="XP_022401853.1">
    <property type="nucleotide sequence ID" value="XM_022541763.1"/>
</dbReference>
<evidence type="ECO:0000313" key="2">
    <source>
        <dbReference type="Proteomes" id="UP000184300"/>
    </source>
</evidence>
<accession>A0A1L9VML4</accession>
<dbReference type="GeneID" id="34458024"/>